<dbReference type="PANTHER" id="PTHR36617">
    <property type="entry name" value="PROTEIN, PUTATIVE-RELATED"/>
    <property type="match status" value="1"/>
</dbReference>
<keyword evidence="1" id="KW-0472">Membrane</keyword>
<organism evidence="2">
    <name type="scientific">Medicago truncatula</name>
    <name type="common">Barrel medic</name>
    <name type="synonym">Medicago tribuloides</name>
    <dbReference type="NCBI Taxonomy" id="3880"/>
    <lineage>
        <taxon>Eukaryota</taxon>
        <taxon>Viridiplantae</taxon>
        <taxon>Streptophyta</taxon>
        <taxon>Embryophyta</taxon>
        <taxon>Tracheophyta</taxon>
        <taxon>Spermatophyta</taxon>
        <taxon>Magnoliopsida</taxon>
        <taxon>eudicotyledons</taxon>
        <taxon>Gunneridae</taxon>
        <taxon>Pentapetalae</taxon>
        <taxon>rosids</taxon>
        <taxon>fabids</taxon>
        <taxon>Fabales</taxon>
        <taxon>Fabaceae</taxon>
        <taxon>Papilionoideae</taxon>
        <taxon>50 kb inversion clade</taxon>
        <taxon>NPAAA clade</taxon>
        <taxon>Hologalegina</taxon>
        <taxon>IRL clade</taxon>
        <taxon>Trifolieae</taxon>
        <taxon>Medicago</taxon>
    </lineage>
</organism>
<accession>Q2HVH3</accession>
<reference evidence="2" key="2">
    <citation type="submission" date="2007-03" db="EMBL/GenBank/DDBJ databases">
        <authorList>
            <consortium name="The International Medicago Genome Annotation Group"/>
        </authorList>
    </citation>
    <scope>NUCLEOTIDE SEQUENCE</scope>
</reference>
<proteinExistence type="predicted"/>
<name>Q2HVH3_MEDTR</name>
<evidence type="ECO:0008006" key="3">
    <source>
        <dbReference type="Google" id="ProtNLM"/>
    </source>
</evidence>
<protein>
    <recommendedName>
        <fullName evidence="3">Transmembrane protein</fullName>
    </recommendedName>
</protein>
<dbReference type="AlphaFoldDB" id="Q2HVH3"/>
<keyword evidence="1" id="KW-0812">Transmembrane</keyword>
<reference evidence="2" key="1">
    <citation type="submission" date="2004-05" db="EMBL/GenBank/DDBJ databases">
        <authorList>
            <person name="Town C.D."/>
        </authorList>
    </citation>
    <scope>NUCLEOTIDE SEQUENCE</scope>
</reference>
<gene>
    <name evidence="2" type="ORF">MtrDRAFT_AC148819g11v2</name>
</gene>
<sequence>MVVVQRWVVVFSTIYVLMSVMKLLHFFWLNRWVGDVHLCDRFRHLYDLSEYKSITVVEMFARGWDEGGDAWKWRRRLWMWEEEMLEEFPNLLLTVVLLQVDLDDVWRWAHDTVVGYTISRAYHILTDRDPH</sequence>
<evidence type="ECO:0000256" key="1">
    <source>
        <dbReference type="SAM" id="Phobius"/>
    </source>
</evidence>
<dbReference type="PANTHER" id="PTHR36617:SF5">
    <property type="entry name" value="OS05G0421675 PROTEIN"/>
    <property type="match status" value="1"/>
</dbReference>
<keyword evidence="1" id="KW-1133">Transmembrane helix</keyword>
<feature type="transmembrane region" description="Helical" evidence="1">
    <location>
        <begin position="7"/>
        <end position="29"/>
    </location>
</feature>
<evidence type="ECO:0000313" key="2">
    <source>
        <dbReference type="EMBL" id="ABD28474.1"/>
    </source>
</evidence>
<dbReference type="EMBL" id="AC148819">
    <property type="protein sequence ID" value="ABD28474.1"/>
    <property type="molecule type" value="Genomic_DNA"/>
</dbReference>